<evidence type="ECO:0000313" key="6">
    <source>
        <dbReference type="Proteomes" id="UP000887566"/>
    </source>
</evidence>
<keyword evidence="2" id="KW-0479">Metal-binding</keyword>
<dbReference type="PANTHER" id="PTHR46481:SF10">
    <property type="entry name" value="ZINC FINGER BED DOMAIN-CONTAINING PROTEIN 39"/>
    <property type="match status" value="1"/>
</dbReference>
<keyword evidence="5" id="KW-0539">Nucleus</keyword>
<dbReference type="GO" id="GO:0008270">
    <property type="term" value="F:zinc ion binding"/>
    <property type="evidence" value="ECO:0007669"/>
    <property type="project" value="UniProtKB-KW"/>
</dbReference>
<organism evidence="6 7">
    <name type="scientific">Plectus sambesii</name>
    <dbReference type="NCBI Taxonomy" id="2011161"/>
    <lineage>
        <taxon>Eukaryota</taxon>
        <taxon>Metazoa</taxon>
        <taxon>Ecdysozoa</taxon>
        <taxon>Nematoda</taxon>
        <taxon>Chromadorea</taxon>
        <taxon>Plectida</taxon>
        <taxon>Plectina</taxon>
        <taxon>Plectoidea</taxon>
        <taxon>Plectidae</taxon>
        <taxon>Plectus</taxon>
    </lineage>
</organism>
<dbReference type="InterPro" id="IPR052035">
    <property type="entry name" value="ZnF_BED_domain_contain"/>
</dbReference>
<keyword evidence="3" id="KW-0863">Zinc-finger</keyword>
<keyword evidence="4" id="KW-0862">Zinc</keyword>
<dbReference type="WBParaSite" id="PSAMB.scaffold2145size25089.g16596.t1">
    <property type="protein sequence ID" value="PSAMB.scaffold2145size25089.g16596.t1"/>
    <property type="gene ID" value="PSAMB.scaffold2145size25089.g16596"/>
</dbReference>
<evidence type="ECO:0000256" key="3">
    <source>
        <dbReference type="ARBA" id="ARBA00022771"/>
    </source>
</evidence>
<sequence>MEELDSSEDGSGPNCIAAEYLIRMTSDANFERSQPRGYGRKALVWNYFKCERVANKTTCLQSECDYWNKGANTTTLVHHLKRHKRDFEEYLPMKKRYDEERQNREEDAAKRSKPISLNISQMKKADMWSLEDKRQTTLEKKLAALFGATHLLLNFINNLFFREFITTAQPCFTLPSSRAKVRDLIFELHEETVISVKHHLRGAQKVAVILDLWTQASYKYENGIGSDDDKDEDGEVIENSLTKHTSHPGDPNLDLSYDKELIIQEIESDEVEEVNFSRVFPLRLDCYSHHLMRLLANVVDRDPQTRELQKKVFAMVQKFKSKSTALQALVA</sequence>
<comment type="subcellular location">
    <subcellularLocation>
        <location evidence="1">Nucleus</location>
    </subcellularLocation>
</comment>
<dbReference type="AlphaFoldDB" id="A0A914VK96"/>
<reference evidence="7" key="1">
    <citation type="submission" date="2022-11" db="UniProtKB">
        <authorList>
            <consortium name="WormBaseParasite"/>
        </authorList>
    </citation>
    <scope>IDENTIFICATION</scope>
</reference>
<keyword evidence="6" id="KW-1185">Reference proteome</keyword>
<evidence type="ECO:0000256" key="5">
    <source>
        <dbReference type="ARBA" id="ARBA00023242"/>
    </source>
</evidence>
<dbReference type="PANTHER" id="PTHR46481">
    <property type="entry name" value="ZINC FINGER BED DOMAIN-CONTAINING PROTEIN 4"/>
    <property type="match status" value="1"/>
</dbReference>
<evidence type="ECO:0000256" key="1">
    <source>
        <dbReference type="ARBA" id="ARBA00004123"/>
    </source>
</evidence>
<protein>
    <submittedName>
        <fullName evidence="7">BED-type domain-containing protein</fullName>
    </submittedName>
</protein>
<evidence type="ECO:0000256" key="4">
    <source>
        <dbReference type="ARBA" id="ARBA00022833"/>
    </source>
</evidence>
<accession>A0A914VK96</accession>
<name>A0A914VK96_9BILA</name>
<dbReference type="Proteomes" id="UP000887566">
    <property type="component" value="Unplaced"/>
</dbReference>
<evidence type="ECO:0000313" key="7">
    <source>
        <dbReference type="WBParaSite" id="PSAMB.scaffold2145size25089.g16596.t1"/>
    </source>
</evidence>
<evidence type="ECO:0000256" key="2">
    <source>
        <dbReference type="ARBA" id="ARBA00022723"/>
    </source>
</evidence>
<proteinExistence type="predicted"/>
<dbReference type="GO" id="GO:0005634">
    <property type="term" value="C:nucleus"/>
    <property type="evidence" value="ECO:0007669"/>
    <property type="project" value="UniProtKB-SubCell"/>
</dbReference>